<dbReference type="GO" id="GO:0004812">
    <property type="term" value="F:aminoacyl-tRNA ligase activity"/>
    <property type="evidence" value="ECO:0007669"/>
    <property type="project" value="UniProtKB-KW"/>
</dbReference>
<dbReference type="EMBL" id="HAEH01017520">
    <property type="protein sequence ID" value="SBS06242.1"/>
    <property type="molecule type" value="Transcribed_RNA"/>
</dbReference>
<evidence type="ECO:0000256" key="1">
    <source>
        <dbReference type="SAM" id="MobiDB-lite"/>
    </source>
</evidence>
<protein>
    <submittedName>
        <fullName evidence="2">Threonyl-tRNA synthetase-like 2</fullName>
    </submittedName>
</protein>
<feature type="compositionally biased region" description="Basic and acidic residues" evidence="1">
    <location>
        <begin position="114"/>
        <end position="129"/>
    </location>
</feature>
<keyword evidence="2" id="KW-0030">Aminoacyl-tRNA synthetase</keyword>
<feature type="compositionally biased region" description="Polar residues" evidence="1">
    <location>
        <begin position="96"/>
        <end position="109"/>
    </location>
</feature>
<accession>A0A1A8RKL2</accession>
<evidence type="ECO:0000313" key="2">
    <source>
        <dbReference type="EMBL" id="SBS06242.1"/>
    </source>
</evidence>
<name>A0A1A8RKL2_9TELE</name>
<gene>
    <name evidence="2" type="primary">TARSL2</name>
</gene>
<sequence length="148" mass="16214">MAECMAARLAVQEEQIRLLTNEISGLRDGLTGGLDAAGIAVTSPELEGLRAENEKLRYRLLHLRRGLQAELQREEAQGKKGQAVKTARPPEKKSNGIPQRSNRAGSRVSTPEVKPGDKNKKEKKQEKGQADGGSKEVGVNREVEQICF</sequence>
<reference evidence="2" key="1">
    <citation type="submission" date="2016-05" db="EMBL/GenBank/DDBJ databases">
        <authorList>
            <person name="Lavstsen T."/>
            <person name="Jespersen J.S."/>
        </authorList>
    </citation>
    <scope>NUCLEOTIDE SEQUENCE</scope>
    <source>
        <tissue evidence="2">Brain</tissue>
    </source>
</reference>
<feature type="compositionally biased region" description="Basic and acidic residues" evidence="1">
    <location>
        <begin position="138"/>
        <end position="148"/>
    </location>
</feature>
<feature type="region of interest" description="Disordered" evidence="1">
    <location>
        <begin position="71"/>
        <end position="148"/>
    </location>
</feature>
<dbReference type="AlphaFoldDB" id="A0A1A8RKL2"/>
<reference evidence="2" key="2">
    <citation type="submission" date="2016-06" db="EMBL/GenBank/DDBJ databases">
        <title>The genome of a short-lived fish provides insights into sex chromosome evolution and the genetic control of aging.</title>
        <authorList>
            <person name="Reichwald K."/>
            <person name="Felder M."/>
            <person name="Petzold A."/>
            <person name="Koch P."/>
            <person name="Groth M."/>
            <person name="Platzer M."/>
        </authorList>
    </citation>
    <scope>NUCLEOTIDE SEQUENCE</scope>
    <source>
        <tissue evidence="2">Brain</tissue>
    </source>
</reference>
<proteinExistence type="predicted"/>
<keyword evidence="2" id="KW-0436">Ligase</keyword>
<organism evidence="2">
    <name type="scientific">Nothobranchius rachovii</name>
    <name type="common">bluefin notho</name>
    <dbReference type="NCBI Taxonomy" id="451742"/>
    <lineage>
        <taxon>Eukaryota</taxon>
        <taxon>Metazoa</taxon>
        <taxon>Chordata</taxon>
        <taxon>Craniata</taxon>
        <taxon>Vertebrata</taxon>
        <taxon>Euteleostomi</taxon>
        <taxon>Actinopterygii</taxon>
        <taxon>Neopterygii</taxon>
        <taxon>Teleostei</taxon>
        <taxon>Neoteleostei</taxon>
        <taxon>Acanthomorphata</taxon>
        <taxon>Ovalentaria</taxon>
        <taxon>Atherinomorphae</taxon>
        <taxon>Cyprinodontiformes</taxon>
        <taxon>Nothobranchiidae</taxon>
        <taxon>Nothobranchius</taxon>
    </lineage>
</organism>